<evidence type="ECO:0000256" key="11">
    <source>
        <dbReference type="ARBA" id="ARBA00022917"/>
    </source>
</evidence>
<name>A0A4Y3KC59_CELUD</name>
<comment type="caution">
    <text evidence="12">Lacks conserved residue(s) required for the propagation of feature annotation.</text>
</comment>
<evidence type="ECO:0000256" key="3">
    <source>
        <dbReference type="ARBA" id="ARBA00022555"/>
    </source>
</evidence>
<evidence type="ECO:0000256" key="12">
    <source>
        <dbReference type="HAMAP-Rule" id="MF_00847"/>
    </source>
</evidence>
<dbReference type="HAMAP" id="MF_00847">
    <property type="entry name" value="EttA"/>
    <property type="match status" value="1"/>
</dbReference>
<keyword evidence="10 12" id="KW-0694">RNA-binding</keyword>
<keyword evidence="8 12" id="KW-0067">ATP-binding</keyword>
<dbReference type="GO" id="GO:0043022">
    <property type="term" value="F:ribosome binding"/>
    <property type="evidence" value="ECO:0007669"/>
    <property type="project" value="UniProtKB-UniRule"/>
</dbReference>
<keyword evidence="6 12" id="KW-0547">Nucleotide-binding</keyword>
<keyword evidence="3 12" id="KW-0820">tRNA-binding</keyword>
<dbReference type="FunFam" id="3.40.50.300:FF:000183">
    <property type="entry name" value="ABC transporter ATP-binding protein yjjK"/>
    <property type="match status" value="1"/>
</dbReference>
<dbReference type="SUPFAM" id="SSF52540">
    <property type="entry name" value="P-loop containing nucleoside triphosphate hydrolases"/>
    <property type="match status" value="2"/>
</dbReference>
<dbReference type="GO" id="GO:0045900">
    <property type="term" value="P:negative regulation of translational elongation"/>
    <property type="evidence" value="ECO:0007669"/>
    <property type="project" value="UniProtKB-UniRule"/>
</dbReference>
<evidence type="ECO:0000256" key="5">
    <source>
        <dbReference type="ARBA" id="ARBA00022737"/>
    </source>
</evidence>
<evidence type="ECO:0000256" key="2">
    <source>
        <dbReference type="ARBA" id="ARBA00022490"/>
    </source>
</evidence>
<dbReference type="InterPro" id="IPR027417">
    <property type="entry name" value="P-loop_NTPase"/>
</dbReference>
<dbReference type="InterPro" id="IPR003593">
    <property type="entry name" value="AAA+_ATPase"/>
</dbReference>
<evidence type="ECO:0000256" key="7">
    <source>
        <dbReference type="ARBA" id="ARBA00022801"/>
    </source>
</evidence>
<comment type="subcellular location">
    <subcellularLocation>
        <location evidence="12">Cytoplasm</location>
    </subcellularLocation>
    <text evidence="12">Associates with ribosomes and polysomes.</text>
</comment>
<dbReference type="AlphaFoldDB" id="A0A4Y3KC59"/>
<evidence type="ECO:0000256" key="10">
    <source>
        <dbReference type="ARBA" id="ARBA00022884"/>
    </source>
</evidence>
<comment type="domain">
    <text evidence="12">The P-site tRNA interaction motif (PtIM domain) probably interacts with the P-site tRNA(fMet) as well as the 23S rRNA.</text>
</comment>
<comment type="subunit">
    <text evidence="12">Monomer. Probably contacts ribosomal proteins L1, L5, L33 and S7, the 16S and 23S rRNA and the P-site containing tRNA(fMet).</text>
</comment>
<dbReference type="Proteomes" id="UP000315842">
    <property type="component" value="Unassembled WGS sequence"/>
</dbReference>
<dbReference type="PANTHER" id="PTHR43858">
    <property type="entry name" value="ENERGY-DEPENDENT TRANSLATIONAL THROTTLE PROTEIN ETTA"/>
    <property type="match status" value="1"/>
</dbReference>
<evidence type="ECO:0000256" key="4">
    <source>
        <dbReference type="ARBA" id="ARBA00022730"/>
    </source>
</evidence>
<dbReference type="CDD" id="cd03221">
    <property type="entry name" value="ABCF_EF-3"/>
    <property type="match status" value="2"/>
</dbReference>
<comment type="caution">
    <text evidence="14">The sequence shown here is derived from an EMBL/GenBank/DDBJ whole genome shotgun (WGS) entry which is preliminary data.</text>
</comment>
<accession>A0A4Y3KC59</accession>
<dbReference type="InterPro" id="IPR032781">
    <property type="entry name" value="ABC_tran_Xtn"/>
</dbReference>
<protein>
    <recommendedName>
        <fullName evidence="12">Energy-dependent translational throttle protein EttA</fullName>
        <ecNumber evidence="12">3.6.1.-</ecNumber>
    </recommendedName>
    <alternativeName>
        <fullName evidence="12">Translational regulatory factor EttA</fullName>
    </alternativeName>
</protein>
<organism evidence="14 15">
    <name type="scientific">Cellulomonas uda</name>
    <dbReference type="NCBI Taxonomy" id="1714"/>
    <lineage>
        <taxon>Bacteria</taxon>
        <taxon>Bacillati</taxon>
        <taxon>Actinomycetota</taxon>
        <taxon>Actinomycetes</taxon>
        <taxon>Micrococcales</taxon>
        <taxon>Cellulomonadaceae</taxon>
        <taxon>Cellulomonas</taxon>
    </lineage>
</organism>
<proteinExistence type="inferred from homology"/>
<feature type="domain" description="ABC transporter" evidence="13">
    <location>
        <begin position="6"/>
        <end position="258"/>
    </location>
</feature>
<dbReference type="NCBIfam" id="TIGR03719">
    <property type="entry name" value="ABC_ABC_ChvD"/>
    <property type="match status" value="1"/>
</dbReference>
<feature type="region of interest" description="Arm" evidence="12">
    <location>
        <begin position="94"/>
        <end position="138"/>
    </location>
</feature>
<feature type="binding site" evidence="12">
    <location>
        <begin position="356"/>
        <end position="363"/>
    </location>
    <ligand>
        <name>ATP</name>
        <dbReference type="ChEBI" id="CHEBI:30616"/>
        <label>2</label>
    </ligand>
</feature>
<feature type="domain" description="ABC transporter" evidence="13">
    <location>
        <begin position="324"/>
        <end position="540"/>
    </location>
</feature>
<evidence type="ECO:0000313" key="15">
    <source>
        <dbReference type="Proteomes" id="UP000315842"/>
    </source>
</evidence>
<dbReference type="FunFam" id="3.40.50.300:FF:000011">
    <property type="entry name" value="Putative ABC transporter ATP-binding component"/>
    <property type="match status" value="1"/>
</dbReference>
<dbReference type="GO" id="GO:0000049">
    <property type="term" value="F:tRNA binding"/>
    <property type="evidence" value="ECO:0007669"/>
    <property type="project" value="UniProtKB-UniRule"/>
</dbReference>
<dbReference type="GO" id="GO:0005737">
    <property type="term" value="C:cytoplasm"/>
    <property type="evidence" value="ECO:0007669"/>
    <property type="project" value="UniProtKB-SubCell"/>
</dbReference>
<keyword evidence="15" id="KW-1185">Reference proteome</keyword>
<dbReference type="Gene3D" id="3.40.50.300">
    <property type="entry name" value="P-loop containing nucleotide triphosphate hydrolases"/>
    <property type="match status" value="2"/>
</dbReference>
<comment type="function">
    <text evidence="12">A translation factor that gates the progression of the 70S ribosomal initiation complex (IC, containing tRNA(fMet) in the P-site) into the translation elongation cycle by using a mechanism sensitive to the ATP/ADP ratio. Binds to the 70S ribosome E-site where it modulates the state of the translating ribosome during subunit translocation. ATP hydrolysis probably frees it from the ribosome, which can enter the elongation phase.</text>
</comment>
<evidence type="ECO:0000256" key="8">
    <source>
        <dbReference type="ARBA" id="ARBA00022840"/>
    </source>
</evidence>
<keyword evidence="4 12" id="KW-0699">rRNA-binding</keyword>
<dbReference type="EMBL" id="BJLP01000026">
    <property type="protein sequence ID" value="GEA81286.1"/>
    <property type="molecule type" value="Genomic_DNA"/>
</dbReference>
<dbReference type="GO" id="GO:0005524">
    <property type="term" value="F:ATP binding"/>
    <property type="evidence" value="ECO:0007669"/>
    <property type="project" value="UniProtKB-UniRule"/>
</dbReference>
<dbReference type="InterPro" id="IPR022374">
    <property type="entry name" value="EttA"/>
</dbReference>
<dbReference type="Pfam" id="PF12848">
    <property type="entry name" value="ABC_tran_Xtn"/>
    <property type="match status" value="1"/>
</dbReference>
<dbReference type="InterPro" id="IPR017871">
    <property type="entry name" value="ABC_transporter-like_CS"/>
</dbReference>
<keyword evidence="7 12" id="KW-0378">Hydrolase</keyword>
<dbReference type="PROSITE" id="PS00211">
    <property type="entry name" value="ABC_TRANSPORTER_1"/>
    <property type="match status" value="2"/>
</dbReference>
<dbReference type="GO" id="GO:0019843">
    <property type="term" value="F:rRNA binding"/>
    <property type="evidence" value="ECO:0007669"/>
    <property type="project" value="UniProtKB-UniRule"/>
</dbReference>
<dbReference type="InterPro" id="IPR003439">
    <property type="entry name" value="ABC_transporter-like_ATP-bd"/>
</dbReference>
<dbReference type="PANTHER" id="PTHR43858:SF1">
    <property type="entry name" value="ABC TRANSPORTER-RELATED PROTEIN"/>
    <property type="match status" value="1"/>
</dbReference>
<evidence type="ECO:0000259" key="13">
    <source>
        <dbReference type="PROSITE" id="PS50893"/>
    </source>
</evidence>
<evidence type="ECO:0000256" key="6">
    <source>
        <dbReference type="ARBA" id="ARBA00022741"/>
    </source>
</evidence>
<dbReference type="GO" id="GO:0016887">
    <property type="term" value="F:ATP hydrolysis activity"/>
    <property type="evidence" value="ECO:0007669"/>
    <property type="project" value="UniProtKB-UniRule"/>
</dbReference>
<keyword evidence="11 12" id="KW-0648">Protein biosynthesis</keyword>
<comment type="similarity">
    <text evidence="1 12">Belongs to the ABC transporter superfamily. ABCF family. Translational throttle EttA subfamily.</text>
</comment>
<keyword evidence="2 12" id="KW-0963">Cytoplasm</keyword>
<evidence type="ECO:0000256" key="9">
    <source>
        <dbReference type="ARBA" id="ARBA00022845"/>
    </source>
</evidence>
<keyword evidence="5 12" id="KW-0677">Repeat</keyword>
<sequence>MAEFIYTMYKARKAHGDKVILDDVSLNFLPGAKIGVVGPNGAGKSTILKIMAGLDQPSNGEARLSPGFTVGILQQEPPLNDDKTVLGNVEEGVGEIKAKLDRYNEISALMAEPDADFDALLAEMGQLQEAIDAADAWDLDAQLEQAMDALRCPPPDADVKVLSGGERRRVALCKLLLEKPDLLLLDEPTNHLDAESVQWLEQHLKAYQGAILAVTHDRYFLDNIAEWICEVDRGRLYPYEGNYSTYLEKKQERLQVQGKKDAKLAKRLKDELDWVRQNAKGRQTKSKARLARYEEMAAEAERTRKLDFEEIQIPPGPRLGNLVLEAKDLCKGFDGRQLIDGLSFTLPRNGIVGVIGPNGVGKTTLFKTIVGLEPLDGGELKIGETVSISYVDQSRGGIDPKKTLWEVVSDGLDFLKVGNVEIPSRAYVASFGFKGPDQQKPAGVLSGGERNRLNLALTLKQGGNLLLLDEPTNDLDVETLGSLENALLDFPGCAVVVSHDRWFLDRVATHILAYEGTEENPANWYWFEGNFASYEENKVARLGADAARPHRVTYRKLRRD</sequence>
<dbReference type="SMART" id="SM00382">
    <property type="entry name" value="AAA"/>
    <property type="match status" value="2"/>
</dbReference>
<dbReference type="Pfam" id="PF00005">
    <property type="entry name" value="ABC_tran"/>
    <property type="match status" value="2"/>
</dbReference>
<feature type="binding site" evidence="12">
    <location>
        <begin position="38"/>
        <end position="45"/>
    </location>
    <ligand>
        <name>ATP</name>
        <dbReference type="ChEBI" id="CHEBI:30616"/>
        <label>1</label>
    </ligand>
</feature>
<comment type="catalytic activity">
    <reaction evidence="12">
        <text>ATP + H2O = ADP + phosphate + H(+)</text>
        <dbReference type="Rhea" id="RHEA:13065"/>
        <dbReference type="ChEBI" id="CHEBI:15377"/>
        <dbReference type="ChEBI" id="CHEBI:15378"/>
        <dbReference type="ChEBI" id="CHEBI:30616"/>
        <dbReference type="ChEBI" id="CHEBI:43474"/>
        <dbReference type="ChEBI" id="CHEBI:456216"/>
    </reaction>
</comment>
<evidence type="ECO:0000256" key="1">
    <source>
        <dbReference type="ARBA" id="ARBA00005868"/>
    </source>
</evidence>
<dbReference type="RefSeq" id="WP_141320380.1">
    <property type="nucleotide sequence ID" value="NZ_BJLP01000026.1"/>
</dbReference>
<dbReference type="GO" id="GO:0006412">
    <property type="term" value="P:translation"/>
    <property type="evidence" value="ECO:0007669"/>
    <property type="project" value="UniProtKB-KW"/>
</dbReference>
<keyword evidence="9 12" id="KW-0810">Translation regulation</keyword>
<comment type="domain">
    <text evidence="12">The arm domain is inserted in the first ABC transporter domain. Probably contacts ribosomal protein L1.</text>
</comment>
<dbReference type="PROSITE" id="PS50893">
    <property type="entry name" value="ABC_TRANSPORTER_2"/>
    <property type="match status" value="2"/>
</dbReference>
<gene>
    <name evidence="12" type="primary">ettA</name>
    <name evidence="14" type="ORF">CUD01_17300</name>
</gene>
<dbReference type="EC" id="3.6.1.-" evidence="12"/>
<evidence type="ECO:0000313" key="14">
    <source>
        <dbReference type="EMBL" id="GEA81286.1"/>
    </source>
</evidence>
<dbReference type="NCBIfam" id="NF008775">
    <property type="entry name" value="PRK11819.1"/>
    <property type="match status" value="1"/>
</dbReference>
<reference evidence="14 15" key="1">
    <citation type="submission" date="2019-06" db="EMBL/GenBank/DDBJ databases">
        <title>Whole genome shotgun sequence of Cellulomonas uda NBRC 3747.</title>
        <authorList>
            <person name="Hosoyama A."/>
            <person name="Uohara A."/>
            <person name="Ohji S."/>
            <person name="Ichikawa N."/>
        </authorList>
    </citation>
    <scope>NUCLEOTIDE SEQUENCE [LARGE SCALE GENOMIC DNA]</scope>
    <source>
        <strain evidence="14 15">NBRC 3747</strain>
    </source>
</reference>